<feature type="compositionally biased region" description="Basic and acidic residues" evidence="1">
    <location>
        <begin position="313"/>
        <end position="345"/>
    </location>
</feature>
<protein>
    <submittedName>
        <fullName evidence="3">E3 ubiquitin-protein ligase HECW1</fullName>
    </submittedName>
</protein>
<feature type="compositionally biased region" description="Acidic residues" evidence="1">
    <location>
        <begin position="11"/>
        <end position="23"/>
    </location>
</feature>
<reference evidence="3" key="1">
    <citation type="submission" date="2023-03" db="EMBL/GenBank/DDBJ databases">
        <authorList>
            <person name="Steffen K."/>
            <person name="Cardenas P."/>
        </authorList>
    </citation>
    <scope>NUCLEOTIDE SEQUENCE</scope>
</reference>
<gene>
    <name evidence="3" type="ORF">GBAR_LOCUS4403</name>
</gene>
<feature type="region of interest" description="Disordered" evidence="1">
    <location>
        <begin position="1"/>
        <end position="51"/>
    </location>
</feature>
<dbReference type="InterPro" id="IPR032348">
    <property type="entry name" value="HECW_N"/>
</dbReference>
<dbReference type="Gene3D" id="2.60.40.150">
    <property type="entry name" value="C2 domain"/>
    <property type="match status" value="1"/>
</dbReference>
<comment type="caution">
    <text evidence="3">The sequence shown here is derived from an EMBL/GenBank/DDBJ whole genome shotgun (WGS) entry which is preliminary data.</text>
</comment>
<dbReference type="Gene3D" id="2.60.40.2840">
    <property type="match status" value="1"/>
</dbReference>
<dbReference type="InterPro" id="IPR035892">
    <property type="entry name" value="C2_domain_sf"/>
</dbReference>
<evidence type="ECO:0000313" key="3">
    <source>
        <dbReference type="EMBL" id="CAI8005799.1"/>
    </source>
</evidence>
<feature type="domain" description="C2" evidence="2">
    <location>
        <begin position="160"/>
        <end position="287"/>
    </location>
</feature>
<sequence length="451" mass="49735">MAELFSTGESSSEEGWDTEDSWGGEEGRLRARGDGVTPRNSSLISSSGLSAMSGPPCGTLRLDKTHAMVGDLVGVYWDIPSVQTSASDWIAVYERGEEDIEQYLDYRLRGESQDRHGHVTWNLDHNLFEASEQTDIFFAIFQANNSCLARSSMLTVTNRNFSTSSQVLLAPQSTEPCTIRIEGIFCSNLRTKLFGKPDPFLKMGVVPGPRLLRAACHAQRVVTDPCFGSVHPQWIQSYEFGVVSTDVLEIDVRDKFVASRPSFTHFLGRARIPASQLLRRSSVTLTLPLQKRLPSDRVTGTLTFTVTQPTIMAEEREEREGGRRGGRRGGEDERREEGGEQREEAEQATSNETESSAVTESSIQNLPGPTATHEPPLSLAGAEQLELAGATPLTAAANDSLPLSRQLSHDPQTNSRLNQIRSQLCGRGLQRGSQSLYTRSPAHQRRLQFTV</sequence>
<dbReference type="AlphaFoldDB" id="A0AA35W355"/>
<feature type="compositionally biased region" description="Polar residues" evidence="1">
    <location>
        <begin position="300"/>
        <end position="310"/>
    </location>
</feature>
<evidence type="ECO:0000259" key="2">
    <source>
        <dbReference type="PROSITE" id="PS50004"/>
    </source>
</evidence>
<organism evidence="3 4">
    <name type="scientific">Geodia barretti</name>
    <name type="common">Barrett's horny sponge</name>
    <dbReference type="NCBI Taxonomy" id="519541"/>
    <lineage>
        <taxon>Eukaryota</taxon>
        <taxon>Metazoa</taxon>
        <taxon>Porifera</taxon>
        <taxon>Demospongiae</taxon>
        <taxon>Heteroscleromorpha</taxon>
        <taxon>Tetractinellida</taxon>
        <taxon>Astrophorina</taxon>
        <taxon>Geodiidae</taxon>
        <taxon>Geodia</taxon>
    </lineage>
</organism>
<proteinExistence type="predicted"/>
<dbReference type="InterPro" id="IPR000008">
    <property type="entry name" value="C2_dom"/>
</dbReference>
<evidence type="ECO:0000313" key="4">
    <source>
        <dbReference type="Proteomes" id="UP001174909"/>
    </source>
</evidence>
<dbReference type="SMART" id="SM00239">
    <property type="entry name" value="C2"/>
    <property type="match status" value="1"/>
</dbReference>
<dbReference type="EMBL" id="CASHTH010000635">
    <property type="protein sequence ID" value="CAI8005799.1"/>
    <property type="molecule type" value="Genomic_DNA"/>
</dbReference>
<feature type="compositionally biased region" description="Low complexity" evidence="1">
    <location>
        <begin position="41"/>
        <end position="51"/>
    </location>
</feature>
<accession>A0AA35W355</accession>
<feature type="region of interest" description="Disordered" evidence="1">
    <location>
        <begin position="300"/>
        <end position="376"/>
    </location>
</feature>
<dbReference type="SUPFAM" id="SSF49562">
    <property type="entry name" value="C2 domain (Calcium/lipid-binding domain, CaLB)"/>
    <property type="match status" value="1"/>
</dbReference>
<dbReference type="Proteomes" id="UP001174909">
    <property type="component" value="Unassembled WGS sequence"/>
</dbReference>
<dbReference type="PROSITE" id="PS50004">
    <property type="entry name" value="C2"/>
    <property type="match status" value="1"/>
</dbReference>
<keyword evidence="4" id="KW-1185">Reference proteome</keyword>
<evidence type="ECO:0000256" key="1">
    <source>
        <dbReference type="SAM" id="MobiDB-lite"/>
    </source>
</evidence>
<dbReference type="Pfam" id="PF16562">
    <property type="entry name" value="HECW_N"/>
    <property type="match status" value="1"/>
</dbReference>
<feature type="non-terminal residue" evidence="3">
    <location>
        <position position="1"/>
    </location>
</feature>
<dbReference type="Pfam" id="PF00168">
    <property type="entry name" value="C2"/>
    <property type="match status" value="1"/>
</dbReference>
<feature type="compositionally biased region" description="Polar residues" evidence="1">
    <location>
        <begin position="347"/>
        <end position="367"/>
    </location>
</feature>
<name>A0AA35W355_GEOBA</name>